<evidence type="ECO:0000256" key="2">
    <source>
        <dbReference type="ARBA" id="ARBA00009758"/>
    </source>
</evidence>
<proteinExistence type="inferred from homology"/>
<protein>
    <recommendedName>
        <fullName evidence="7">Rho GDP-dissociation inhibitor 1</fullName>
    </recommendedName>
</protein>
<evidence type="ECO:0000256" key="3">
    <source>
        <dbReference type="ARBA" id="ARBA00022490"/>
    </source>
</evidence>
<feature type="region of interest" description="Disordered" evidence="4">
    <location>
        <begin position="1"/>
        <end position="79"/>
    </location>
</feature>
<dbReference type="PANTHER" id="PTHR10980:SF49">
    <property type="entry name" value="RHO GDP-DISSOCIATION INHIBITOR 1-LIKE"/>
    <property type="match status" value="1"/>
</dbReference>
<dbReference type="InterPro" id="IPR000406">
    <property type="entry name" value="Rho_GDI"/>
</dbReference>
<evidence type="ECO:0008006" key="7">
    <source>
        <dbReference type="Google" id="ProtNLM"/>
    </source>
</evidence>
<feature type="compositionally biased region" description="Low complexity" evidence="4">
    <location>
        <begin position="10"/>
        <end position="27"/>
    </location>
</feature>
<comment type="caution">
    <text evidence="5">The sequence shown here is derived from an EMBL/GenBank/DDBJ whole genome shotgun (WGS) entry which is preliminary data.</text>
</comment>
<dbReference type="Pfam" id="PF02115">
    <property type="entry name" value="Rho_GDI"/>
    <property type="match status" value="1"/>
</dbReference>
<comment type="similarity">
    <text evidence="2">Belongs to the Rho GDI family.</text>
</comment>
<evidence type="ECO:0000256" key="1">
    <source>
        <dbReference type="ARBA" id="ARBA00004496"/>
    </source>
</evidence>
<dbReference type="PROSITE" id="PS51257">
    <property type="entry name" value="PROKAR_LIPOPROTEIN"/>
    <property type="match status" value="1"/>
</dbReference>
<dbReference type="Proteomes" id="UP001324115">
    <property type="component" value="Unassembled WGS sequence"/>
</dbReference>
<organism evidence="5 6">
    <name type="scientific">Quercus rubra</name>
    <name type="common">Northern red oak</name>
    <name type="synonym">Quercus borealis</name>
    <dbReference type="NCBI Taxonomy" id="3512"/>
    <lineage>
        <taxon>Eukaryota</taxon>
        <taxon>Viridiplantae</taxon>
        <taxon>Streptophyta</taxon>
        <taxon>Embryophyta</taxon>
        <taxon>Tracheophyta</taxon>
        <taxon>Spermatophyta</taxon>
        <taxon>Magnoliopsida</taxon>
        <taxon>eudicotyledons</taxon>
        <taxon>Gunneridae</taxon>
        <taxon>Pentapetalae</taxon>
        <taxon>rosids</taxon>
        <taxon>fabids</taxon>
        <taxon>Fagales</taxon>
        <taxon>Fagaceae</taxon>
        <taxon>Quercus</taxon>
    </lineage>
</organism>
<name>A0AAN7DTI6_QUERU</name>
<dbReference type="InterPro" id="IPR024792">
    <property type="entry name" value="RhoGDI_dom_sf"/>
</dbReference>
<dbReference type="GO" id="GO:0007266">
    <property type="term" value="P:Rho protein signal transduction"/>
    <property type="evidence" value="ECO:0007669"/>
    <property type="project" value="InterPro"/>
</dbReference>
<dbReference type="PRINTS" id="PR00492">
    <property type="entry name" value="RHOGDI"/>
</dbReference>
<dbReference type="Gene3D" id="2.70.50.30">
    <property type="entry name" value="Coagulation Factor XIII, subunit A, domain 1"/>
    <property type="match status" value="1"/>
</dbReference>
<dbReference type="GO" id="GO:0016020">
    <property type="term" value="C:membrane"/>
    <property type="evidence" value="ECO:0007669"/>
    <property type="project" value="TreeGrafter"/>
</dbReference>
<dbReference type="EMBL" id="JAXUIC010000426">
    <property type="protein sequence ID" value="KAK4540760.1"/>
    <property type="molecule type" value="Genomic_DNA"/>
</dbReference>
<feature type="compositionally biased region" description="Basic and acidic residues" evidence="4">
    <location>
        <begin position="34"/>
        <end position="47"/>
    </location>
</feature>
<keyword evidence="3" id="KW-0963">Cytoplasm</keyword>
<comment type="subcellular location">
    <subcellularLocation>
        <location evidence="1">Cytoplasm</location>
    </subcellularLocation>
</comment>
<reference evidence="5 6" key="1">
    <citation type="journal article" date="2023" name="G3 (Bethesda)">
        <title>A haplotype-resolved chromosome-scale genome for Quercus rubra L. provides insights into the genetics of adaptive traits for red oak species.</title>
        <authorList>
            <person name="Kapoor B."/>
            <person name="Jenkins J."/>
            <person name="Schmutz J."/>
            <person name="Zhebentyayeva T."/>
            <person name="Kuelheim C."/>
            <person name="Coggeshall M."/>
            <person name="Heim C."/>
            <person name="Lasky J.R."/>
            <person name="Leites L."/>
            <person name="Islam-Faridi N."/>
            <person name="Romero-Severson J."/>
            <person name="DeLeo V.L."/>
            <person name="Lucas S.M."/>
            <person name="Lazic D."/>
            <person name="Gailing O."/>
            <person name="Carlson J."/>
            <person name="Staton M."/>
        </authorList>
    </citation>
    <scope>NUCLEOTIDE SEQUENCE [LARGE SCALE GENOMIC DNA]</scope>
    <source>
        <strain evidence="5">Pseudo-F2</strain>
    </source>
</reference>
<dbReference type="AlphaFoldDB" id="A0AAN7DTI6"/>
<dbReference type="SUPFAM" id="SSF81296">
    <property type="entry name" value="E set domains"/>
    <property type="match status" value="1"/>
</dbReference>
<dbReference type="GO" id="GO:0005829">
    <property type="term" value="C:cytosol"/>
    <property type="evidence" value="ECO:0007669"/>
    <property type="project" value="TreeGrafter"/>
</dbReference>
<gene>
    <name evidence="5" type="ORF">RGQ29_031821</name>
</gene>
<dbReference type="GO" id="GO:0005094">
    <property type="term" value="F:Rho GDP-dissociation inhibitor activity"/>
    <property type="evidence" value="ECO:0007669"/>
    <property type="project" value="InterPro"/>
</dbReference>
<dbReference type="FunFam" id="2.70.50.30:FF:000002">
    <property type="entry name" value="Rho GDP-dissociation inhibitor 1"/>
    <property type="match status" value="1"/>
</dbReference>
<evidence type="ECO:0000313" key="5">
    <source>
        <dbReference type="EMBL" id="KAK4540760.1"/>
    </source>
</evidence>
<dbReference type="InterPro" id="IPR014756">
    <property type="entry name" value="Ig_E-set"/>
</dbReference>
<evidence type="ECO:0000256" key="4">
    <source>
        <dbReference type="SAM" id="MobiDB-lite"/>
    </source>
</evidence>
<keyword evidence="6" id="KW-1185">Reference proteome</keyword>
<accession>A0AAN7DTI6</accession>
<evidence type="ECO:0000313" key="6">
    <source>
        <dbReference type="Proteomes" id="UP001324115"/>
    </source>
</evidence>
<sequence>MEGGKRGEEAGPSSTGGSSSSSSSACGVVGGGDQRQEKQKEMNEKLSEVCGVVEGDEVEEEEDRDDDDDDAKEDEVDAGFVPGPLVSLKEQIEKDKDDDSLRRWKEKLLGCLESDLNGQMEPEVKFHSIGIISDEFGEITTPLPVDENQRGHALFTLREGSHYRLKLTFSVQHNIVSGLRYSNTVWKGGLQVDQSKGMLGTFAPQRESYVHTLDEETTPSGALARGTYVARLKFEDDDNRCYLELKYSFEIKKAAR</sequence>
<feature type="compositionally biased region" description="Acidic residues" evidence="4">
    <location>
        <begin position="54"/>
        <end position="77"/>
    </location>
</feature>
<dbReference type="PANTHER" id="PTHR10980">
    <property type="entry name" value="RHO GDP-DISSOCIATION INHIBITOR"/>
    <property type="match status" value="1"/>
</dbReference>